<evidence type="ECO:0000256" key="1">
    <source>
        <dbReference type="SAM" id="MobiDB-lite"/>
    </source>
</evidence>
<feature type="transmembrane region" description="Helical" evidence="2">
    <location>
        <begin position="937"/>
        <end position="958"/>
    </location>
</feature>
<feature type="compositionally biased region" description="Low complexity" evidence="1">
    <location>
        <begin position="259"/>
        <end position="273"/>
    </location>
</feature>
<feature type="transmembrane region" description="Helical" evidence="2">
    <location>
        <begin position="970"/>
        <end position="994"/>
    </location>
</feature>
<reference evidence="4 5" key="1">
    <citation type="submission" date="2015-09" db="EMBL/GenBank/DDBJ databases">
        <title>Host preference determinants of Valsa canker pathogens revealed by comparative genomics.</title>
        <authorList>
            <person name="Yin Z."/>
            <person name="Huang L."/>
        </authorList>
    </citation>
    <scope>NUCLEOTIDE SEQUENCE [LARGE SCALE GENOMIC DNA]</scope>
    <source>
        <strain evidence="4 5">03-1</strain>
    </source>
</reference>
<evidence type="ECO:0000313" key="5">
    <source>
        <dbReference type="Proteomes" id="UP000283895"/>
    </source>
</evidence>
<comment type="caution">
    <text evidence="4">The sequence shown here is derived from an EMBL/GenBank/DDBJ whole genome shotgun (WGS) entry which is preliminary data.</text>
</comment>
<feature type="compositionally biased region" description="Basic and acidic residues" evidence="1">
    <location>
        <begin position="82"/>
        <end position="94"/>
    </location>
</feature>
<dbReference type="AlphaFoldDB" id="A0A423W6Y0"/>
<gene>
    <name evidence="4" type="ORF">VMCG_06602</name>
</gene>
<feature type="region of interest" description="Disordered" evidence="1">
    <location>
        <begin position="1"/>
        <end position="62"/>
    </location>
</feature>
<feature type="compositionally biased region" description="Pro residues" evidence="1">
    <location>
        <begin position="7"/>
        <end position="22"/>
    </location>
</feature>
<dbReference type="InterPro" id="IPR056143">
    <property type="entry name" value="DUF7726"/>
</dbReference>
<feature type="region of interest" description="Disordered" evidence="1">
    <location>
        <begin position="254"/>
        <end position="279"/>
    </location>
</feature>
<sequence>MQNFSLPPLPPADAQLPPPPRPALQDASARANQSPVRLPPIRNKSSRGIPSLEDENRREEMAEVRKMAGSLRSMSKGIAIDNPKRAKTPHDKRASLVRSSISTDENSEALPLKGTTVHGGMPKATSEGLGAAAKPKTVAAKSASGNNRKRKPDTTLEEDIAAYKQDLSQIDVDDMYIDLSCNQVRSRINKVIDSGIMKKGEFCTAIGSSNNSVNTFLKKSGSMDGSQSDAYTNAWAWFKQRELAGLKMPDVKKRQQTEAAAAGSTAASGGPATKKAKIAPASNAAPDLSSIHLQGEETDSVPVYDSCDEIRKKISAHLKTPGLTQAQFCRDLYAELKAPTCKAIQTKQLNDFRGKKGAISGCTSSVFYAAYVYFEKLRIAKGKPKSAHRLEMESIHPGKGIDRDNDGRNGIWVLGGERPYMDNVAAQNNATMWDIVAGAKGNFTEYSWQPQPDYRGTFGIISTCFVTLALCTWKIVHLNLPGVCPEDELPWSAWFKRGTTKSIRHRLVHIFGGHQITRQIGWLLIGLFAPELIAFAAFRQYWDVKSLQAFMEHVYLQQSRQRSWWAAGLSRSRANSDDVELDLTDKPIWTMTHSWYAVMGGYCYNLREGVKVHLPDDRGRHQLILRDEALRLVAEHEPSVIPNLSVTAILDKSGASAFVKIITLFQALWFSLQCIVRMCQGLSLSLLELTTFAHCMVALLIGWLWLEKPLDIQQPDALEMPKSQSPPHWLMAMLYSLTSFDGEESDEDHYRRLSPGERARVEKTEINEVQTYLEATINQDPLTFSDLDLNSTWAESPSIAETRPVTGARSRPNTSQLTPASAVAHLYSTPSIQSKSPAASLSGLVRASADRERRFRVRIQLAQKGWNHYVLKKKSAEDCAASTNTGTDRSGSSRAAEGDLDRHVKRRLKQTLGNTLVDRVTNFPRRRHDHPKGQHTFRTHLGITLTGFIYGGLHMLAWDASFTTRAESNLWRLAALSLACSGLLVPITHAEGVFMDAINPWLMMDEEDRDAEEAEHLAQKAKSMGHCQSGWRRYWFVFYKWCFLWMIEVFRVMKVAIIVVLALLYIGLRVFIFAECLVNVSHLPPSAYEVVNWSQYVPHIS</sequence>
<keyword evidence="2" id="KW-0812">Transmembrane</keyword>
<name>A0A423W6Y0_9PEZI</name>
<feature type="transmembrane region" description="Helical" evidence="2">
    <location>
        <begin position="1055"/>
        <end position="1074"/>
    </location>
</feature>
<dbReference type="PANTHER" id="PTHR35043:SF9">
    <property type="match status" value="1"/>
</dbReference>
<feature type="compositionally biased region" description="Polar residues" evidence="1">
    <location>
        <begin position="881"/>
        <end position="893"/>
    </location>
</feature>
<keyword evidence="2" id="KW-1133">Transmembrane helix</keyword>
<feature type="region of interest" description="Disordered" evidence="1">
    <location>
        <begin position="877"/>
        <end position="899"/>
    </location>
</feature>
<organism evidence="4 5">
    <name type="scientific">Cytospora schulzeri</name>
    <dbReference type="NCBI Taxonomy" id="448051"/>
    <lineage>
        <taxon>Eukaryota</taxon>
        <taxon>Fungi</taxon>
        <taxon>Dikarya</taxon>
        <taxon>Ascomycota</taxon>
        <taxon>Pezizomycotina</taxon>
        <taxon>Sordariomycetes</taxon>
        <taxon>Sordariomycetidae</taxon>
        <taxon>Diaporthales</taxon>
        <taxon>Cytosporaceae</taxon>
        <taxon>Cytospora</taxon>
    </lineage>
</organism>
<feature type="region of interest" description="Disordered" evidence="1">
    <location>
        <begin position="80"/>
        <end position="154"/>
    </location>
</feature>
<feature type="domain" description="DUF7726" evidence="3">
    <location>
        <begin position="176"/>
        <end position="247"/>
    </location>
</feature>
<accession>A0A423W6Y0</accession>
<keyword evidence="5" id="KW-1185">Reference proteome</keyword>
<dbReference type="EMBL" id="LKEA01000024">
    <property type="protein sequence ID" value="ROV99098.1"/>
    <property type="molecule type" value="Genomic_DNA"/>
</dbReference>
<proteinExistence type="predicted"/>
<dbReference type="PANTHER" id="PTHR35043">
    <property type="entry name" value="TRANSCRIPTION FACTOR DOMAIN-CONTAINING PROTEIN"/>
    <property type="match status" value="1"/>
</dbReference>
<dbReference type="OrthoDB" id="3061561at2759"/>
<evidence type="ECO:0000313" key="4">
    <source>
        <dbReference type="EMBL" id="ROV99098.1"/>
    </source>
</evidence>
<dbReference type="Proteomes" id="UP000283895">
    <property type="component" value="Unassembled WGS sequence"/>
</dbReference>
<evidence type="ECO:0000256" key="2">
    <source>
        <dbReference type="SAM" id="Phobius"/>
    </source>
</evidence>
<protein>
    <recommendedName>
        <fullName evidence="3">DUF7726 domain-containing protein</fullName>
    </recommendedName>
</protein>
<feature type="domain" description="DUF7726" evidence="3">
    <location>
        <begin position="301"/>
        <end position="383"/>
    </location>
</feature>
<feature type="transmembrane region" description="Helical" evidence="2">
    <location>
        <begin position="684"/>
        <end position="706"/>
    </location>
</feature>
<evidence type="ECO:0000259" key="3">
    <source>
        <dbReference type="Pfam" id="PF24852"/>
    </source>
</evidence>
<keyword evidence="2" id="KW-0472">Membrane</keyword>
<dbReference type="Pfam" id="PF24852">
    <property type="entry name" value="DUF7726"/>
    <property type="match status" value="2"/>
</dbReference>